<dbReference type="InterPro" id="IPR010982">
    <property type="entry name" value="Lambda_DNA-bd_dom_sf"/>
</dbReference>
<evidence type="ECO:0000259" key="1">
    <source>
        <dbReference type="PROSITE" id="PS50943"/>
    </source>
</evidence>
<accession>A0A6C2C755</accession>
<dbReference type="PROSITE" id="PS50943">
    <property type="entry name" value="HTH_CROC1"/>
    <property type="match status" value="1"/>
</dbReference>
<protein>
    <submittedName>
        <fullName evidence="2">XRE family transcriptional regulator</fullName>
    </submittedName>
</protein>
<gene>
    <name evidence="2" type="ORF">ESZ50_05750</name>
</gene>
<comment type="caution">
    <text evidence="2">The sequence shown here is derived from an EMBL/GenBank/DDBJ whole genome shotgun (WGS) entry which is preliminary data.</text>
</comment>
<dbReference type="SMART" id="SM00530">
    <property type="entry name" value="HTH_XRE"/>
    <property type="match status" value="1"/>
</dbReference>
<keyword evidence="3" id="KW-1185">Reference proteome</keyword>
<dbReference type="SUPFAM" id="SSF47413">
    <property type="entry name" value="lambda repressor-like DNA-binding domains"/>
    <property type="match status" value="1"/>
</dbReference>
<feature type="domain" description="HTH cro/C1-type" evidence="1">
    <location>
        <begin position="7"/>
        <end position="59"/>
    </location>
</feature>
<dbReference type="OrthoDB" id="9805856at2"/>
<proteinExistence type="predicted"/>
<name>A0A6C2C755_9LACO</name>
<evidence type="ECO:0000313" key="2">
    <source>
        <dbReference type="EMBL" id="TYC49647.1"/>
    </source>
</evidence>
<dbReference type="Proteomes" id="UP000371977">
    <property type="component" value="Unassembled WGS sequence"/>
</dbReference>
<organism evidence="2 3">
    <name type="scientific">Weissella muntiaci</name>
    <dbReference type="NCBI Taxonomy" id="2508881"/>
    <lineage>
        <taxon>Bacteria</taxon>
        <taxon>Bacillati</taxon>
        <taxon>Bacillota</taxon>
        <taxon>Bacilli</taxon>
        <taxon>Lactobacillales</taxon>
        <taxon>Lactobacillaceae</taxon>
        <taxon>Weissella</taxon>
    </lineage>
</organism>
<reference evidence="2 3" key="1">
    <citation type="submission" date="2019-01" db="EMBL/GenBank/DDBJ databases">
        <title>Weissella sp. nov., a novel lactic acid bacterium isolated from animal feces.</title>
        <authorList>
            <person name="Wang L.-T."/>
        </authorList>
    </citation>
    <scope>NUCLEOTIDE SEQUENCE [LARGE SCALE GENOMIC DNA]</scope>
    <source>
        <strain evidence="2 3">8H-2</strain>
    </source>
</reference>
<dbReference type="CDD" id="cd00093">
    <property type="entry name" value="HTH_XRE"/>
    <property type="match status" value="1"/>
</dbReference>
<dbReference type="EMBL" id="SDGZ01000014">
    <property type="protein sequence ID" value="TYC49647.1"/>
    <property type="molecule type" value="Genomic_DNA"/>
</dbReference>
<dbReference type="Pfam" id="PF01381">
    <property type="entry name" value="HTH_3"/>
    <property type="match status" value="1"/>
</dbReference>
<sequence>MNVVERIKNTAKSRSMTIKDLSLRAGIGPQTIYNWRDRNPQTETLQKVADILNVSVDYLLGNTDEATPIKKDRIKVNPAEVKVLNKIETAGLNEKQLEQLDSYLDFITSDFIKRVEDDLNK</sequence>
<dbReference type="InterPro" id="IPR001387">
    <property type="entry name" value="Cro/C1-type_HTH"/>
</dbReference>
<dbReference type="RefSeq" id="WP_148622639.1">
    <property type="nucleotide sequence ID" value="NZ_SDGZ01000014.1"/>
</dbReference>
<dbReference type="Gene3D" id="1.10.260.40">
    <property type="entry name" value="lambda repressor-like DNA-binding domains"/>
    <property type="match status" value="1"/>
</dbReference>
<dbReference type="GO" id="GO:0003677">
    <property type="term" value="F:DNA binding"/>
    <property type="evidence" value="ECO:0007669"/>
    <property type="project" value="InterPro"/>
</dbReference>
<dbReference type="AlphaFoldDB" id="A0A6C2C755"/>
<evidence type="ECO:0000313" key="3">
    <source>
        <dbReference type="Proteomes" id="UP000371977"/>
    </source>
</evidence>